<dbReference type="InterPro" id="IPR018303">
    <property type="entry name" value="ATPase_P-typ_P_site"/>
</dbReference>
<dbReference type="SUPFAM" id="SSF56784">
    <property type="entry name" value="HAD-like"/>
    <property type="match status" value="1"/>
</dbReference>
<keyword evidence="15" id="KW-1278">Translocase</keyword>
<keyword evidence="7" id="KW-0597">Phosphoprotein</keyword>
<evidence type="ECO:0000313" key="25">
    <source>
        <dbReference type="EMBL" id="CCV65941.1"/>
    </source>
</evidence>
<evidence type="ECO:0000256" key="23">
    <source>
        <dbReference type="RuleBase" id="RU362081"/>
    </source>
</evidence>
<dbReference type="EMBL" id="FO681348">
    <property type="protein sequence ID" value="CCV65941.1"/>
    <property type="molecule type" value="Genomic_DNA"/>
</dbReference>
<comment type="similarity">
    <text evidence="2 23">Belongs to the cation transport ATPase (P-type) (TC 3.A.3) family. Type IB subfamily.</text>
</comment>
<evidence type="ECO:0000256" key="20">
    <source>
        <dbReference type="ARBA" id="ARBA00029719"/>
    </source>
</evidence>
<dbReference type="FunFam" id="3.30.70.100:FF:000005">
    <property type="entry name" value="Copper-exporting P-type ATPase A"/>
    <property type="match status" value="1"/>
</dbReference>
<evidence type="ECO:0000256" key="16">
    <source>
        <dbReference type="ARBA" id="ARBA00022989"/>
    </source>
</evidence>
<evidence type="ECO:0000313" key="26">
    <source>
        <dbReference type="Proteomes" id="UP000032737"/>
    </source>
</evidence>
<dbReference type="SUPFAM" id="SSF55008">
    <property type="entry name" value="HMA, heavy metal-associated domain"/>
    <property type="match status" value="3"/>
</dbReference>
<dbReference type="InterPro" id="IPR023214">
    <property type="entry name" value="HAD_sf"/>
</dbReference>
<dbReference type="NCBIfam" id="TIGR01511">
    <property type="entry name" value="ATPase-IB1_Cu"/>
    <property type="match status" value="1"/>
</dbReference>
<dbReference type="OrthoDB" id="9813266at2"/>
<dbReference type="GO" id="GO:0140581">
    <property type="term" value="F:P-type monovalent copper transporter activity"/>
    <property type="evidence" value="ECO:0007669"/>
    <property type="project" value="UniProtKB-EC"/>
</dbReference>
<feature type="transmembrane region" description="Helical" evidence="23">
    <location>
        <begin position="413"/>
        <end position="435"/>
    </location>
</feature>
<dbReference type="Proteomes" id="UP000032737">
    <property type="component" value="Chromosome"/>
</dbReference>
<feature type="transmembrane region" description="Helical" evidence="23">
    <location>
        <begin position="783"/>
        <end position="802"/>
    </location>
</feature>
<evidence type="ECO:0000256" key="1">
    <source>
        <dbReference type="ARBA" id="ARBA00004651"/>
    </source>
</evidence>
<dbReference type="InterPro" id="IPR036163">
    <property type="entry name" value="HMA_dom_sf"/>
</dbReference>
<dbReference type="EC" id="7.2.2.8" evidence="3"/>
<dbReference type="SUPFAM" id="SSF81653">
    <property type="entry name" value="Calcium ATPase, transduction domain A"/>
    <property type="match status" value="1"/>
</dbReference>
<dbReference type="InterPro" id="IPR036412">
    <property type="entry name" value="HAD-like_sf"/>
</dbReference>
<dbReference type="SFLD" id="SFLDF00027">
    <property type="entry name" value="p-type_atpase"/>
    <property type="match status" value="1"/>
</dbReference>
<evidence type="ECO:0000256" key="14">
    <source>
        <dbReference type="ARBA" id="ARBA00022842"/>
    </source>
</evidence>
<dbReference type="NCBIfam" id="TIGR01525">
    <property type="entry name" value="ATPase-IB_hvy"/>
    <property type="match status" value="1"/>
</dbReference>
<dbReference type="InterPro" id="IPR023298">
    <property type="entry name" value="ATPase_P-typ_TM_dom_sf"/>
</dbReference>
<dbReference type="KEGG" id="abra:BN85309200"/>
<feature type="transmembrane region" description="Helical" evidence="23">
    <location>
        <begin position="154"/>
        <end position="172"/>
    </location>
</feature>
<dbReference type="AlphaFoldDB" id="U4KNU2"/>
<keyword evidence="11 23" id="KW-0547">Nucleotide-binding</keyword>
<dbReference type="Gene3D" id="3.40.1110.10">
    <property type="entry name" value="Calcium-transporting ATPase, cytoplasmic domain N"/>
    <property type="match status" value="1"/>
</dbReference>
<keyword evidence="13 23" id="KW-0067">ATP-binding</keyword>
<keyword evidence="9 23" id="KW-0479">Metal-binding</keyword>
<dbReference type="PRINTS" id="PR00943">
    <property type="entry name" value="CUATPASE"/>
</dbReference>
<evidence type="ECO:0000256" key="10">
    <source>
        <dbReference type="ARBA" id="ARBA00022737"/>
    </source>
</evidence>
<dbReference type="GO" id="GO:0043682">
    <property type="term" value="F:P-type divalent copper transporter activity"/>
    <property type="evidence" value="ECO:0007669"/>
    <property type="project" value="TreeGrafter"/>
</dbReference>
<evidence type="ECO:0000256" key="3">
    <source>
        <dbReference type="ARBA" id="ARBA00012517"/>
    </source>
</evidence>
<evidence type="ECO:0000256" key="5">
    <source>
        <dbReference type="ARBA" id="ARBA00022448"/>
    </source>
</evidence>
<evidence type="ECO:0000256" key="12">
    <source>
        <dbReference type="ARBA" id="ARBA00022796"/>
    </source>
</evidence>
<dbReference type="RefSeq" id="WP_030004803.1">
    <property type="nucleotide sequence ID" value="NC_022549.1"/>
</dbReference>
<dbReference type="Gene3D" id="2.70.150.10">
    <property type="entry name" value="Calcium-transporting ATPase, cytoplasmic transduction domain A"/>
    <property type="match status" value="1"/>
</dbReference>
<dbReference type="SUPFAM" id="SSF81665">
    <property type="entry name" value="Calcium ATPase, transmembrane domain M"/>
    <property type="match status" value="1"/>
</dbReference>
<dbReference type="NCBIfam" id="TIGR00003">
    <property type="entry name" value="copper ion binding protein"/>
    <property type="match status" value="2"/>
</dbReference>
<feature type="domain" description="HMA" evidence="24">
    <location>
        <begin position="815"/>
        <end position="880"/>
    </location>
</feature>
<gene>
    <name evidence="25" type="ORF">BN85309200</name>
</gene>
<dbReference type="PRINTS" id="PR00942">
    <property type="entry name" value="CUATPASEI"/>
</dbReference>
<dbReference type="PANTHER" id="PTHR43520">
    <property type="entry name" value="ATP7, ISOFORM B"/>
    <property type="match status" value="1"/>
</dbReference>
<evidence type="ECO:0000256" key="2">
    <source>
        <dbReference type="ARBA" id="ARBA00006024"/>
    </source>
</evidence>
<evidence type="ECO:0000256" key="4">
    <source>
        <dbReference type="ARBA" id="ARBA00015102"/>
    </source>
</evidence>
<evidence type="ECO:0000256" key="6">
    <source>
        <dbReference type="ARBA" id="ARBA00022475"/>
    </source>
</evidence>
<evidence type="ECO:0000259" key="24">
    <source>
        <dbReference type="PROSITE" id="PS50846"/>
    </source>
</evidence>
<comment type="catalytic activity">
    <reaction evidence="22">
        <text>Cu(+)(in) + ATP + H2O = Cu(+)(out) + ADP + phosphate + H(+)</text>
        <dbReference type="Rhea" id="RHEA:25792"/>
        <dbReference type="ChEBI" id="CHEBI:15377"/>
        <dbReference type="ChEBI" id="CHEBI:15378"/>
        <dbReference type="ChEBI" id="CHEBI:30616"/>
        <dbReference type="ChEBI" id="CHEBI:43474"/>
        <dbReference type="ChEBI" id="CHEBI:49552"/>
        <dbReference type="ChEBI" id="CHEBI:456216"/>
        <dbReference type="EC" id="7.2.2.8"/>
    </reaction>
</comment>
<protein>
    <recommendedName>
        <fullName evidence="4">Copper-exporting P-type ATPase</fullName>
        <ecNumber evidence="3">7.2.2.8</ecNumber>
    </recommendedName>
    <alternativeName>
        <fullName evidence="20">Copper-exporting P-type ATPase A</fullName>
    </alternativeName>
    <alternativeName>
        <fullName evidence="21">Cu(+)-exporting ATPase</fullName>
    </alternativeName>
</protein>
<dbReference type="InterPro" id="IPR044492">
    <property type="entry name" value="P_typ_ATPase_HD_dom"/>
</dbReference>
<keyword evidence="5" id="KW-0813">Transport</keyword>
<dbReference type="GO" id="GO:0016887">
    <property type="term" value="F:ATP hydrolysis activity"/>
    <property type="evidence" value="ECO:0007669"/>
    <property type="project" value="InterPro"/>
</dbReference>
<dbReference type="Pfam" id="PF00702">
    <property type="entry name" value="Hydrolase"/>
    <property type="match status" value="1"/>
</dbReference>
<dbReference type="GO" id="GO:0005507">
    <property type="term" value="F:copper ion binding"/>
    <property type="evidence" value="ECO:0007669"/>
    <property type="project" value="InterPro"/>
</dbReference>
<accession>U4KNU2</accession>
<dbReference type="InterPro" id="IPR059000">
    <property type="entry name" value="ATPase_P-type_domA"/>
</dbReference>
<keyword evidence="19 23" id="KW-0472">Membrane</keyword>
<dbReference type="FunFam" id="2.70.150.10:FF:000002">
    <property type="entry name" value="Copper-transporting ATPase 1, putative"/>
    <property type="match status" value="1"/>
</dbReference>
<dbReference type="Gene3D" id="3.40.50.1000">
    <property type="entry name" value="HAD superfamily/HAD-like"/>
    <property type="match status" value="1"/>
</dbReference>
<keyword evidence="16 23" id="KW-1133">Transmembrane helix</keyword>
<reference evidence="25 26" key="1">
    <citation type="journal article" date="2013" name="J. Mol. Microbiol. Biotechnol.">
        <title>Analysis of the Complete Genomes of Acholeplasma brassicae , A. palmae and A. laidlawii and Their Comparison to the Obligate Parasites from ' Candidatus Phytoplasma'.</title>
        <authorList>
            <person name="Kube M."/>
            <person name="Siewert C."/>
            <person name="Migdoll A.M."/>
            <person name="Duduk B."/>
            <person name="Holz S."/>
            <person name="Rabus R."/>
            <person name="Seemuller E."/>
            <person name="Mitrovic J."/>
            <person name="Muller I."/>
            <person name="Buttner C."/>
            <person name="Reinhardt R."/>
        </authorList>
    </citation>
    <scope>NUCLEOTIDE SEQUENCE [LARGE SCALE GENOMIC DNA]</scope>
    <source>
        <strain evidence="26">0502</strain>
    </source>
</reference>
<dbReference type="PROSITE" id="PS50846">
    <property type="entry name" value="HMA_2"/>
    <property type="match status" value="3"/>
</dbReference>
<dbReference type="HOGENOM" id="CLU_001771_0_3_14"/>
<name>U4KNU2_9MOLU</name>
<feature type="domain" description="HMA" evidence="24">
    <location>
        <begin position="71"/>
        <end position="136"/>
    </location>
</feature>
<keyword evidence="10" id="KW-0677">Repeat</keyword>
<proteinExistence type="inferred from homology"/>
<evidence type="ECO:0000256" key="9">
    <source>
        <dbReference type="ARBA" id="ARBA00022723"/>
    </source>
</evidence>
<dbReference type="SFLD" id="SFLDG00002">
    <property type="entry name" value="C1.7:_P-type_atpase_like"/>
    <property type="match status" value="1"/>
</dbReference>
<feature type="transmembrane region" description="Helical" evidence="23">
    <location>
        <begin position="441"/>
        <end position="462"/>
    </location>
</feature>
<evidence type="ECO:0000256" key="8">
    <source>
        <dbReference type="ARBA" id="ARBA00022692"/>
    </source>
</evidence>
<dbReference type="STRING" id="61635.BN85309200"/>
<feature type="domain" description="HMA" evidence="24">
    <location>
        <begin position="1"/>
        <end position="67"/>
    </location>
</feature>
<sequence>MKKQLKIEGMTCSACAVSIEKSTKKLSGVTSSSVNLATETLQIDFDESKLSLDEIKSTIEKTGYKVKKNETTETFDVSGMTCSACSRTVERITNKQVGVIQANVNLAQEKLTITYNDELNLNELFKKVMIAGYKVTKAASYEDNKKKKDKTISVMRFKLILAFIFMLPLLYVSMGHMIGLPLPAVLHPTHEAFNFALAQLILTIPIVMVGYKFYTIGFKTLIKGNPNMDSLVALGTSAAFIFGVYAFIRIIAGDVHYVHNLYFETTGVIITLILLGKYFETVSKGKTSEAIKKLLDLTPKKANVVKDNQIIETPIEQVFEGDIILVKPGERLPVDGIIIEGETAIDESMITGESMPIEKSVNDKVIGASINTNGSIKYQATKVGKDTVLAQIVKLVEEAQGSKAPIAKLADQVSGIFVPIVMSLAILSFIFWLLMGKELTFAIEILVAVLVIACPCALGLATPTAIMVGTGKGAELGILIKSGEALEVFHKTNVVVLDKTGTITKGVPELTDIVTTNIYDEMQILQIAASIEAKSEHPIAKAIVDKASQKGIKLKETTAFKNVVGHGIEAIIDEKTILIGNKRLMEKYEIKLGQTLKITDELASAGKTPMYLAIDKTLSGIIAVSDPIKPSSVNAIKQLKAQGLRVVMLTGDNEITAKAISNQVGITEYVAEVLPEDKKDEVEKLQIEGNIVAMVGDGINDAPALAIADVGVAIGSGTDVAIESADIVLMKSDLNDVALAIDLSNKTIKNIKENLFWAFFYNVIGIPVAMGVLYLFNGPLLDPMLAGAAMSFSSVSVVLNALRLKKLQKRKNFKMTKVIKIEGMSCMHCVKRVDQALKTLDGVTGVSVNLELKQASVDYQGSINDEVIKSVIDDAGYDVLSIEESL</sequence>
<keyword evidence="26" id="KW-1185">Reference proteome</keyword>
<dbReference type="InterPro" id="IPR006122">
    <property type="entry name" value="HMA_Cu_ion-bd"/>
</dbReference>
<keyword evidence="8 23" id="KW-0812">Transmembrane</keyword>
<evidence type="ECO:0000256" key="22">
    <source>
        <dbReference type="ARBA" id="ARBA00049289"/>
    </source>
</evidence>
<dbReference type="FunFam" id="3.40.50.1000:FF:000144">
    <property type="entry name" value="copper-transporting ATPase 1 isoform X2"/>
    <property type="match status" value="1"/>
</dbReference>
<dbReference type="Pfam" id="PF00122">
    <property type="entry name" value="E1-E2_ATPase"/>
    <property type="match status" value="1"/>
</dbReference>
<feature type="transmembrane region" description="Helical" evidence="23">
    <location>
        <begin position="257"/>
        <end position="276"/>
    </location>
</feature>
<evidence type="ECO:0000256" key="15">
    <source>
        <dbReference type="ARBA" id="ARBA00022967"/>
    </source>
</evidence>
<dbReference type="InterPro" id="IPR027256">
    <property type="entry name" value="P-typ_ATPase_IB"/>
</dbReference>
<dbReference type="Pfam" id="PF00403">
    <property type="entry name" value="HMA"/>
    <property type="match status" value="3"/>
</dbReference>
<keyword evidence="6 23" id="KW-1003">Cell membrane</keyword>
<dbReference type="PROSITE" id="PS01047">
    <property type="entry name" value="HMA_1"/>
    <property type="match status" value="1"/>
</dbReference>
<dbReference type="InterPro" id="IPR017969">
    <property type="entry name" value="Heavy-metal-associated_CS"/>
</dbReference>
<dbReference type="PANTHER" id="PTHR43520:SF8">
    <property type="entry name" value="P-TYPE CU(+) TRANSPORTER"/>
    <property type="match status" value="1"/>
</dbReference>
<dbReference type="GO" id="GO:0005886">
    <property type="term" value="C:plasma membrane"/>
    <property type="evidence" value="ECO:0007669"/>
    <property type="project" value="UniProtKB-SubCell"/>
</dbReference>
<keyword evidence="18" id="KW-0406">Ion transport</keyword>
<dbReference type="Gene3D" id="3.30.70.100">
    <property type="match status" value="3"/>
</dbReference>
<evidence type="ECO:0000256" key="17">
    <source>
        <dbReference type="ARBA" id="ARBA00023008"/>
    </source>
</evidence>
<dbReference type="InterPro" id="IPR001757">
    <property type="entry name" value="P_typ_ATPase"/>
</dbReference>
<evidence type="ECO:0000256" key="21">
    <source>
        <dbReference type="ARBA" id="ARBA00033239"/>
    </source>
</evidence>
<evidence type="ECO:0000256" key="19">
    <source>
        <dbReference type="ARBA" id="ARBA00023136"/>
    </source>
</evidence>
<evidence type="ECO:0000256" key="7">
    <source>
        <dbReference type="ARBA" id="ARBA00022553"/>
    </source>
</evidence>
<feature type="transmembrane region" description="Helical" evidence="23">
    <location>
        <begin position="192"/>
        <end position="211"/>
    </location>
</feature>
<organism evidence="25 26">
    <name type="scientific">Acholeplasma brassicae</name>
    <dbReference type="NCBI Taxonomy" id="61635"/>
    <lineage>
        <taxon>Bacteria</taxon>
        <taxon>Bacillati</taxon>
        <taxon>Mycoplasmatota</taxon>
        <taxon>Mollicutes</taxon>
        <taxon>Acholeplasmatales</taxon>
        <taxon>Acholeplasmataceae</taxon>
        <taxon>Acholeplasma</taxon>
    </lineage>
</organism>
<dbReference type="InterPro" id="IPR006121">
    <property type="entry name" value="HMA_dom"/>
</dbReference>
<dbReference type="PRINTS" id="PR00119">
    <property type="entry name" value="CATATPASE"/>
</dbReference>
<feature type="transmembrane region" description="Helical" evidence="23">
    <location>
        <begin position="755"/>
        <end position="777"/>
    </location>
</feature>
<dbReference type="SFLD" id="SFLDS00003">
    <property type="entry name" value="Haloacid_Dehalogenase"/>
    <property type="match status" value="1"/>
</dbReference>
<evidence type="ECO:0000256" key="13">
    <source>
        <dbReference type="ARBA" id="ARBA00022840"/>
    </source>
</evidence>
<comment type="subcellular location">
    <subcellularLocation>
        <location evidence="1">Cell membrane</location>
        <topology evidence="1">Multi-pass membrane protein</topology>
    </subcellularLocation>
</comment>
<feature type="transmembrane region" description="Helical" evidence="23">
    <location>
        <begin position="231"/>
        <end position="251"/>
    </location>
</feature>
<keyword evidence="12" id="KW-0187">Copper transport</keyword>
<dbReference type="GO" id="GO:0055070">
    <property type="term" value="P:copper ion homeostasis"/>
    <property type="evidence" value="ECO:0007669"/>
    <property type="project" value="TreeGrafter"/>
</dbReference>
<keyword evidence="17" id="KW-0186">Copper</keyword>
<evidence type="ECO:0000256" key="18">
    <source>
        <dbReference type="ARBA" id="ARBA00023065"/>
    </source>
</evidence>
<dbReference type="PROSITE" id="PS00154">
    <property type="entry name" value="ATPASE_E1_E2"/>
    <property type="match status" value="1"/>
</dbReference>
<dbReference type="InterPro" id="IPR023299">
    <property type="entry name" value="ATPase_P-typ_cyto_dom_N"/>
</dbReference>
<dbReference type="NCBIfam" id="TIGR01494">
    <property type="entry name" value="ATPase_P-type"/>
    <property type="match status" value="1"/>
</dbReference>
<evidence type="ECO:0000256" key="11">
    <source>
        <dbReference type="ARBA" id="ARBA00022741"/>
    </source>
</evidence>
<dbReference type="CDD" id="cd00371">
    <property type="entry name" value="HMA"/>
    <property type="match status" value="3"/>
</dbReference>
<keyword evidence="14" id="KW-0460">Magnesium</keyword>
<dbReference type="GO" id="GO:0005524">
    <property type="term" value="F:ATP binding"/>
    <property type="evidence" value="ECO:0007669"/>
    <property type="project" value="UniProtKB-UniRule"/>
</dbReference>
<dbReference type="FunFam" id="3.30.70.100:FF:000001">
    <property type="entry name" value="ATPase copper transporting beta"/>
    <property type="match status" value="1"/>
</dbReference>
<dbReference type="CDD" id="cd02094">
    <property type="entry name" value="P-type_ATPase_Cu-like"/>
    <property type="match status" value="1"/>
</dbReference>
<dbReference type="InterPro" id="IPR008250">
    <property type="entry name" value="ATPase_P-typ_transduc_dom_A_sf"/>
</dbReference>